<dbReference type="PROSITE" id="PS50110">
    <property type="entry name" value="RESPONSE_REGULATORY"/>
    <property type="match status" value="1"/>
</dbReference>
<dbReference type="PANTHER" id="PTHR44591">
    <property type="entry name" value="STRESS RESPONSE REGULATOR PROTEIN 1"/>
    <property type="match status" value="1"/>
</dbReference>
<dbReference type="SMART" id="SM00448">
    <property type="entry name" value="REC"/>
    <property type="match status" value="1"/>
</dbReference>
<organism evidence="2 3">
    <name type="scientific">Halogeometricum borinquense</name>
    <dbReference type="NCBI Taxonomy" id="60847"/>
    <lineage>
        <taxon>Archaea</taxon>
        <taxon>Methanobacteriati</taxon>
        <taxon>Methanobacteriota</taxon>
        <taxon>Stenosarchaea group</taxon>
        <taxon>Halobacteria</taxon>
        <taxon>Halobacteriales</taxon>
        <taxon>Haloferacaceae</taxon>
        <taxon>Halogeometricum</taxon>
    </lineage>
</organism>
<dbReference type="SUPFAM" id="SSF52172">
    <property type="entry name" value="CheY-like"/>
    <property type="match status" value="1"/>
</dbReference>
<accession>A0A6C0UHN8</accession>
<dbReference type="PANTHER" id="PTHR44591:SF23">
    <property type="entry name" value="CHEY SUBFAMILY"/>
    <property type="match status" value="1"/>
</dbReference>
<gene>
    <name evidence="2" type="ORF">G3I44_10805</name>
</gene>
<dbReference type="GeneID" id="44079896"/>
<dbReference type="RefSeq" id="WP_163486621.1">
    <property type="nucleotide sequence ID" value="NZ_CP048739.1"/>
</dbReference>
<reference evidence="2 3" key="1">
    <citation type="submission" date="2020-02" db="EMBL/GenBank/DDBJ databases">
        <title>Whole genome sequence of Halogeometricum borinquense strain wsp4.</title>
        <authorList>
            <person name="Verma D.K."/>
            <person name="Gopal K."/>
            <person name="Prasad E.S."/>
        </authorList>
    </citation>
    <scope>NUCLEOTIDE SEQUENCE [LARGE SCALE GENOMIC DNA]</scope>
    <source>
        <strain evidence="3">wsp4</strain>
    </source>
</reference>
<dbReference type="InterPro" id="IPR011006">
    <property type="entry name" value="CheY-like_superfamily"/>
</dbReference>
<sequence length="186" mass="20846">MSDAPQTVLTVDDERSLTELYAAWLSDTYEVRQANSAADALRTVASGLDPDVVLLDRQMPQMTGDDVLTELRAEGVDCPVVMVTAVDPGFDIVSMPFDDYLVKPVTNEEVQRTIAASLTRGTYDEQVRRYFTLARKKAVLEASSAVSDRHSNPTYQELRRELEQVLHTADRTRDELLRPGRPLECN</sequence>
<evidence type="ECO:0000256" key="1">
    <source>
        <dbReference type="ARBA" id="ARBA00022553"/>
    </source>
</evidence>
<dbReference type="Pfam" id="PF00072">
    <property type="entry name" value="Response_reg"/>
    <property type="match status" value="1"/>
</dbReference>
<dbReference type="EMBL" id="CP048739">
    <property type="protein sequence ID" value="QIB74730.1"/>
    <property type="molecule type" value="Genomic_DNA"/>
</dbReference>
<dbReference type="Gene3D" id="3.40.50.2300">
    <property type="match status" value="1"/>
</dbReference>
<evidence type="ECO:0000313" key="2">
    <source>
        <dbReference type="EMBL" id="QIB74730.1"/>
    </source>
</evidence>
<proteinExistence type="predicted"/>
<keyword evidence="1" id="KW-0597">Phosphoprotein</keyword>
<evidence type="ECO:0000313" key="3">
    <source>
        <dbReference type="Proteomes" id="UP000465846"/>
    </source>
</evidence>
<dbReference type="Pfam" id="PF08663">
    <property type="entry name" value="HalX"/>
    <property type="match status" value="1"/>
</dbReference>
<dbReference type="GO" id="GO:0000160">
    <property type="term" value="P:phosphorelay signal transduction system"/>
    <property type="evidence" value="ECO:0007669"/>
    <property type="project" value="InterPro"/>
</dbReference>
<name>A0A6C0UHN8_9EURY</name>
<dbReference type="Proteomes" id="UP000465846">
    <property type="component" value="Chromosome"/>
</dbReference>
<dbReference type="CDD" id="cd00156">
    <property type="entry name" value="REC"/>
    <property type="match status" value="1"/>
</dbReference>
<dbReference type="InterPro" id="IPR001789">
    <property type="entry name" value="Sig_transdc_resp-reg_receiver"/>
</dbReference>
<dbReference type="AlphaFoldDB" id="A0A6C0UHN8"/>
<dbReference type="InterPro" id="IPR050595">
    <property type="entry name" value="Bact_response_regulator"/>
</dbReference>
<dbReference type="InterPro" id="IPR013971">
    <property type="entry name" value="HalX_domain"/>
</dbReference>
<protein>
    <submittedName>
        <fullName evidence="2">Response regulator</fullName>
    </submittedName>
</protein>